<reference evidence="1" key="1">
    <citation type="submission" date="2019-12" db="EMBL/GenBank/DDBJ databases">
        <title>An insight into the sialome of adult female Ixodes ricinus ticks feeding for 6 days.</title>
        <authorList>
            <person name="Perner J."/>
            <person name="Ribeiro J.M.C."/>
        </authorList>
    </citation>
    <scope>NUCLEOTIDE SEQUENCE</scope>
    <source>
        <strain evidence="1">Semi-engorged</strain>
        <tissue evidence="1">Salivary glands</tissue>
    </source>
</reference>
<dbReference type="EMBL" id="GIFC01006482">
    <property type="protein sequence ID" value="MXU88565.1"/>
    <property type="molecule type" value="Transcribed_RNA"/>
</dbReference>
<protein>
    <submittedName>
        <fullName evidence="1">Putative secreted protein</fullName>
    </submittedName>
</protein>
<evidence type="ECO:0000313" key="1">
    <source>
        <dbReference type="EMBL" id="MXU88565.1"/>
    </source>
</evidence>
<accession>A0A6B0UGY8</accession>
<proteinExistence type="predicted"/>
<dbReference type="AlphaFoldDB" id="A0A6B0UGY8"/>
<organism evidence="1">
    <name type="scientific">Ixodes ricinus</name>
    <name type="common">Common tick</name>
    <name type="synonym">Acarus ricinus</name>
    <dbReference type="NCBI Taxonomy" id="34613"/>
    <lineage>
        <taxon>Eukaryota</taxon>
        <taxon>Metazoa</taxon>
        <taxon>Ecdysozoa</taxon>
        <taxon>Arthropoda</taxon>
        <taxon>Chelicerata</taxon>
        <taxon>Arachnida</taxon>
        <taxon>Acari</taxon>
        <taxon>Parasitiformes</taxon>
        <taxon>Ixodida</taxon>
        <taxon>Ixodoidea</taxon>
        <taxon>Ixodidae</taxon>
        <taxon>Ixodinae</taxon>
        <taxon>Ixodes</taxon>
    </lineage>
</organism>
<sequence>MGMMSAPCTLRVVAVVVHATAGHGLHFVACFCVLGTCDWHLLVEVPPVTSCSRSVALLNCIGFGSLGFRANNCATQRPQLGSMKRSGQSSLANVVGCLIRRN</sequence>
<name>A0A6B0UGY8_IXORI</name>